<protein>
    <submittedName>
        <fullName evidence="2">Uncharacterized protein</fullName>
    </submittedName>
</protein>
<evidence type="ECO:0000313" key="3">
    <source>
        <dbReference type="Proteomes" id="UP000218209"/>
    </source>
</evidence>
<dbReference type="Proteomes" id="UP000218209">
    <property type="component" value="Unassembled WGS sequence"/>
</dbReference>
<proteinExistence type="predicted"/>
<organism evidence="2 3">
    <name type="scientific">Porphyra umbilicalis</name>
    <name type="common">Purple laver</name>
    <name type="synonym">Red alga</name>
    <dbReference type="NCBI Taxonomy" id="2786"/>
    <lineage>
        <taxon>Eukaryota</taxon>
        <taxon>Rhodophyta</taxon>
        <taxon>Bangiophyceae</taxon>
        <taxon>Bangiales</taxon>
        <taxon>Bangiaceae</taxon>
        <taxon>Porphyra</taxon>
    </lineage>
</organism>
<feature type="region of interest" description="Disordered" evidence="1">
    <location>
        <begin position="316"/>
        <end position="376"/>
    </location>
</feature>
<feature type="compositionally biased region" description="Basic residues" evidence="1">
    <location>
        <begin position="74"/>
        <end position="102"/>
    </location>
</feature>
<sequence length="376" mass="42085">MAARRPSRGGEWGAVVRAAVQEGKVTCKPYRLSRRGSRVRAQSSPPTAEPTDSDAASNPPPQQRTQPTADPPHSRSRCRRHSHSSSRSRLHNRRHSRRRSHPAHPPSHLTDVLLVPRRRRRGSPCRPTRCPHHTRRAVTRTRRPPAPKSPAVTAAAKETRRSRQAERPLRQGLPHPPLACTTPPNPKPSPTAATQRGSRRQRPAPAPTPRRQPLRRGRQAAGSAWRRRRPPPPLLRRQDPPQAQPSPGCWCGRPPGGRLPTSARGRSDRRRSLREAALRRRPPTRCHPWAPPAAARCGRRQWRLLLSVQRRTWRLPRREGLAQSPPTGPLRRTGGRPRPPPRRHTPPLDAAAKPPRRPSPDGASRPSATRRVAAPS</sequence>
<keyword evidence="3" id="KW-1185">Reference proteome</keyword>
<dbReference type="AlphaFoldDB" id="A0A1X6PKH0"/>
<name>A0A1X6PKH0_PORUM</name>
<feature type="region of interest" description="Disordered" evidence="1">
    <location>
        <begin position="27"/>
        <end position="294"/>
    </location>
</feature>
<feature type="compositionally biased region" description="Basic residues" evidence="1">
    <location>
        <begin position="333"/>
        <end position="345"/>
    </location>
</feature>
<feature type="compositionally biased region" description="Basic residues" evidence="1">
    <location>
        <begin position="116"/>
        <end position="145"/>
    </location>
</feature>
<evidence type="ECO:0000313" key="2">
    <source>
        <dbReference type="EMBL" id="OSX81208.1"/>
    </source>
</evidence>
<evidence type="ECO:0000256" key="1">
    <source>
        <dbReference type="SAM" id="MobiDB-lite"/>
    </source>
</evidence>
<accession>A0A1X6PKH0</accession>
<feature type="compositionally biased region" description="Basic and acidic residues" evidence="1">
    <location>
        <begin position="157"/>
        <end position="169"/>
    </location>
</feature>
<reference evidence="2 3" key="1">
    <citation type="submission" date="2017-03" db="EMBL/GenBank/DDBJ databases">
        <title>WGS assembly of Porphyra umbilicalis.</title>
        <authorList>
            <person name="Brawley S.H."/>
            <person name="Blouin N.A."/>
            <person name="Ficko-Blean E."/>
            <person name="Wheeler G.L."/>
            <person name="Lohr M."/>
            <person name="Goodson H.V."/>
            <person name="Jenkins J.W."/>
            <person name="Blaby-Haas C.E."/>
            <person name="Helliwell K.E."/>
            <person name="Chan C."/>
            <person name="Marriage T."/>
            <person name="Bhattacharya D."/>
            <person name="Klein A.S."/>
            <person name="Badis Y."/>
            <person name="Brodie J."/>
            <person name="Cao Y."/>
            <person name="Collen J."/>
            <person name="Dittami S.M."/>
            <person name="Gachon C.M."/>
            <person name="Green B.R."/>
            <person name="Karpowicz S."/>
            <person name="Kim J.W."/>
            <person name="Kudahl U."/>
            <person name="Lin S."/>
            <person name="Michel G."/>
            <person name="Mittag M."/>
            <person name="Olson B.J."/>
            <person name="Pangilinan J."/>
            <person name="Peng Y."/>
            <person name="Qiu H."/>
            <person name="Shu S."/>
            <person name="Singer J.T."/>
            <person name="Smith A.G."/>
            <person name="Sprecher B.N."/>
            <person name="Wagner V."/>
            <person name="Wang W."/>
            <person name="Wang Z.-Y."/>
            <person name="Yan J."/>
            <person name="Yarish C."/>
            <person name="Zoeuner-Riek S."/>
            <person name="Zhuang Y."/>
            <person name="Zou Y."/>
            <person name="Lindquist E.A."/>
            <person name="Grimwood J."/>
            <person name="Barry K."/>
            <person name="Rokhsar D.S."/>
            <person name="Schmutz J."/>
            <person name="Stiller J.W."/>
            <person name="Grossman A.R."/>
            <person name="Prochnik S.E."/>
        </authorList>
    </citation>
    <scope>NUCLEOTIDE SEQUENCE [LARGE SCALE GENOMIC DNA]</scope>
    <source>
        <strain evidence="2">4086291</strain>
    </source>
</reference>
<gene>
    <name evidence="2" type="ORF">BU14_0023s0013</name>
</gene>
<feature type="compositionally biased region" description="Low complexity" evidence="1">
    <location>
        <begin position="245"/>
        <end position="264"/>
    </location>
</feature>
<dbReference type="EMBL" id="KV918764">
    <property type="protein sequence ID" value="OSX81208.1"/>
    <property type="molecule type" value="Genomic_DNA"/>
</dbReference>